<dbReference type="Gramene" id="KCW86210">
    <property type="protein sequence ID" value="KCW86210"/>
    <property type="gene ID" value="EUGRSUZ_B02899"/>
</dbReference>
<dbReference type="InterPro" id="IPR036869">
    <property type="entry name" value="J_dom_sf"/>
</dbReference>
<dbReference type="PANTHER" id="PTHR44743">
    <property type="entry name" value="PUTATIVE, EXPRESSED-RELATED"/>
    <property type="match status" value="1"/>
</dbReference>
<dbReference type="Gene3D" id="1.10.287.110">
    <property type="entry name" value="DnaJ domain"/>
    <property type="match status" value="1"/>
</dbReference>
<dbReference type="SUPFAM" id="SSF46565">
    <property type="entry name" value="Chaperone J-domain"/>
    <property type="match status" value="1"/>
</dbReference>
<gene>
    <name evidence="2" type="ORF">EUGRSUZ_B02899</name>
</gene>
<dbReference type="OMA" id="FESPQWF"/>
<dbReference type="PANTHER" id="PTHR44743:SF10">
    <property type="entry name" value="J DOMAIN-CONTAINING PROTEIN"/>
    <property type="match status" value="1"/>
</dbReference>
<dbReference type="STRING" id="71139.A0A059D7K2"/>
<feature type="domain" description="J" evidence="1">
    <location>
        <begin position="19"/>
        <end position="88"/>
    </location>
</feature>
<evidence type="ECO:0000313" key="2">
    <source>
        <dbReference type="EMBL" id="KCW86210.1"/>
    </source>
</evidence>
<proteinExistence type="predicted"/>
<dbReference type="InterPro" id="IPR001623">
    <property type="entry name" value="DnaJ_domain"/>
</dbReference>
<dbReference type="InParanoid" id="A0A059D7K2"/>
<dbReference type="EMBL" id="KK198754">
    <property type="protein sequence ID" value="KCW86210.1"/>
    <property type="molecule type" value="Genomic_DNA"/>
</dbReference>
<dbReference type="PROSITE" id="PS00636">
    <property type="entry name" value="DNAJ_1"/>
    <property type="match status" value="1"/>
</dbReference>
<dbReference type="OrthoDB" id="10250354at2759"/>
<dbReference type="InterPro" id="IPR018253">
    <property type="entry name" value="DnaJ_domain_CS"/>
</dbReference>
<dbReference type="SMART" id="SM00271">
    <property type="entry name" value="DnaJ"/>
    <property type="match status" value="1"/>
</dbReference>
<reference evidence="2" key="1">
    <citation type="submission" date="2013-07" db="EMBL/GenBank/DDBJ databases">
        <title>The genome of Eucalyptus grandis.</title>
        <authorList>
            <person name="Schmutz J."/>
            <person name="Hayes R."/>
            <person name="Myburg A."/>
            <person name="Tuskan G."/>
            <person name="Grattapaglia D."/>
            <person name="Rokhsar D.S."/>
        </authorList>
    </citation>
    <scope>NUCLEOTIDE SEQUENCE</scope>
    <source>
        <tissue evidence="2">Leaf extractions</tissue>
    </source>
</reference>
<name>A0A059D7K2_EUCGR</name>
<dbReference type="CDD" id="cd06257">
    <property type="entry name" value="DnaJ"/>
    <property type="match status" value="1"/>
</dbReference>
<evidence type="ECO:0000259" key="1">
    <source>
        <dbReference type="PROSITE" id="PS50076"/>
    </source>
</evidence>
<protein>
    <recommendedName>
        <fullName evidence="1">J domain-containing protein</fullName>
    </recommendedName>
</protein>
<dbReference type="Pfam" id="PF00226">
    <property type="entry name" value="DnaJ"/>
    <property type="match status" value="1"/>
</dbReference>
<dbReference type="PRINTS" id="PR00625">
    <property type="entry name" value="JDOMAIN"/>
</dbReference>
<organism evidence="2">
    <name type="scientific">Eucalyptus grandis</name>
    <name type="common">Flooded gum</name>
    <dbReference type="NCBI Taxonomy" id="71139"/>
    <lineage>
        <taxon>Eukaryota</taxon>
        <taxon>Viridiplantae</taxon>
        <taxon>Streptophyta</taxon>
        <taxon>Embryophyta</taxon>
        <taxon>Tracheophyta</taxon>
        <taxon>Spermatophyta</taxon>
        <taxon>Magnoliopsida</taxon>
        <taxon>eudicotyledons</taxon>
        <taxon>Gunneridae</taxon>
        <taxon>Pentapetalae</taxon>
        <taxon>rosids</taxon>
        <taxon>malvids</taxon>
        <taxon>Myrtales</taxon>
        <taxon>Myrtaceae</taxon>
        <taxon>Myrtoideae</taxon>
        <taxon>Eucalypteae</taxon>
        <taxon>Eucalyptus</taxon>
    </lineage>
</organism>
<dbReference type="PROSITE" id="PS50076">
    <property type="entry name" value="DNAJ_2"/>
    <property type="match status" value="1"/>
</dbReference>
<sequence length="186" mass="21604">MMGEEEWGEDMEGGQSSRSYYGVLGVAPGSSLEEIRRAYRKLAMQWHPDRWTRNPSLLGEAKRKFQQIQEAYEVLSDQRKRTLYDAGLYDPNDEADEGFCDFLQEMVSLMGQASREDKQYSMEDLQTMFMEMAEGFDFGPWSPEAMIFEDRKSSKRARCELDLMPDTSHSRVSGFGMYETSSRYCH</sequence>
<dbReference type="KEGG" id="egr:104433195"/>
<dbReference type="AlphaFoldDB" id="A0A059D7K2"/>
<accession>A0A059D7K2</accession>
<dbReference type="eggNOG" id="KOG0714">
    <property type="taxonomic scope" value="Eukaryota"/>
</dbReference>